<evidence type="ECO:0000313" key="2">
    <source>
        <dbReference type="Proteomes" id="UP000198571"/>
    </source>
</evidence>
<dbReference type="OrthoDB" id="9773927at2"/>
<dbReference type="STRING" id="1601833.SAMN05518684_10817"/>
<name>A0A1H9UKX2_9BACI</name>
<gene>
    <name evidence="1" type="ORF">SAMN05518684_10817</name>
</gene>
<dbReference type="Pfam" id="PF14907">
    <property type="entry name" value="NTP_transf_5"/>
    <property type="match status" value="1"/>
</dbReference>
<keyword evidence="1" id="KW-0808">Transferase</keyword>
<sequence length="392" mass="46297">MDNQALGLRQLPQELKLILALLQERNHDVYQNPRLLTTINWDLFIELCVHHRLYPLLYPEIKKQKGKVFPPSVVETLFHYYQQNTFNMLHLCGETAFINKLFTENNIRLLFLKGPHLARELYGDYSLRTSNDLDFLIQGQDLETAEKLLEKHGYEKEDYIRTVLNDWKWRHHHVTYYHPDKGTKLEVHWRLHPGPGKEPDFNDLWARRKTGTFTETPVCTLGKEDLFVFLALHGARHGWSRLRWLCDIHQLTGQALDQVLLKKLLKASGSVHIGEQALRLSAILMNTAIPEGKGSFRFKKRSEKLADRAFYYFKNMVNLHTDPVPEEVSEYHKHYLFSLMSYPQKAVFLLSFLYPYPEDAETMPLPKPLHFLYFPLRPFLWAWRKTRKQAVT</sequence>
<keyword evidence="2" id="KW-1185">Reference proteome</keyword>
<dbReference type="AlphaFoldDB" id="A0A1H9UKX2"/>
<dbReference type="RefSeq" id="WP_093051739.1">
    <property type="nucleotide sequence ID" value="NZ_FOGT01000008.1"/>
</dbReference>
<evidence type="ECO:0000313" key="1">
    <source>
        <dbReference type="EMBL" id="SES10106.1"/>
    </source>
</evidence>
<accession>A0A1H9UKX2</accession>
<reference evidence="2" key="1">
    <citation type="submission" date="2016-10" db="EMBL/GenBank/DDBJ databases">
        <authorList>
            <person name="Varghese N."/>
            <person name="Submissions S."/>
        </authorList>
    </citation>
    <scope>NUCLEOTIDE SEQUENCE [LARGE SCALE GENOMIC DNA]</scope>
    <source>
        <strain evidence="2">S9</strain>
    </source>
</reference>
<dbReference type="EMBL" id="FOGT01000008">
    <property type="protein sequence ID" value="SES10106.1"/>
    <property type="molecule type" value="Genomic_DNA"/>
</dbReference>
<dbReference type="Proteomes" id="UP000198571">
    <property type="component" value="Unassembled WGS sequence"/>
</dbReference>
<organism evidence="1 2">
    <name type="scientific">Salipaludibacillus aurantiacus</name>
    <dbReference type="NCBI Taxonomy" id="1601833"/>
    <lineage>
        <taxon>Bacteria</taxon>
        <taxon>Bacillati</taxon>
        <taxon>Bacillota</taxon>
        <taxon>Bacilli</taxon>
        <taxon>Bacillales</taxon>
        <taxon>Bacillaceae</taxon>
    </lineage>
</organism>
<dbReference type="InterPro" id="IPR039498">
    <property type="entry name" value="NTP_transf_5"/>
</dbReference>
<protein>
    <submittedName>
        <fullName evidence="1">Uncharacterized nucleotidyltransferase</fullName>
    </submittedName>
</protein>
<proteinExistence type="predicted"/>
<dbReference type="GO" id="GO:0016740">
    <property type="term" value="F:transferase activity"/>
    <property type="evidence" value="ECO:0007669"/>
    <property type="project" value="UniProtKB-KW"/>
</dbReference>